<evidence type="ECO:0000259" key="2">
    <source>
        <dbReference type="Pfam" id="PF04717"/>
    </source>
</evidence>
<protein>
    <submittedName>
        <fullName evidence="3">Phage baseplate assembly protein V</fullName>
    </submittedName>
</protein>
<evidence type="ECO:0000313" key="4">
    <source>
        <dbReference type="Proteomes" id="UP000325606"/>
    </source>
</evidence>
<proteinExistence type="predicted"/>
<sequence>MNIADLNRRLESLIRLGSIAEVDHAGRKLRVKTGGLLTGWLPWPAEVGRNYRRWRPLRTGTQVVLACPSGDPAQAVIIQILYTTALNAPSADPDIDLIQFDNGSYIEHNAVNNTLNIHCSGEITLSYEHLFMKGPVTQTGGDMTSDGISAQNHTHGGITPGPANTGEPE</sequence>
<dbReference type="AlphaFoldDB" id="A0A5J6LDB1"/>
<gene>
    <name evidence="3" type="ORF">F5I99_07470</name>
</gene>
<dbReference type="NCBIfam" id="TIGR01644">
    <property type="entry name" value="phage_P2_V"/>
    <property type="match status" value="1"/>
</dbReference>
<dbReference type="KEGG" id="nik:F5I99_07470"/>
<dbReference type="Pfam" id="PF04717">
    <property type="entry name" value="Phage_base_V"/>
    <property type="match status" value="1"/>
</dbReference>
<keyword evidence="4" id="KW-1185">Reference proteome</keyword>
<feature type="domain" description="Gp5/Type VI secretion system Vgr protein OB-fold" evidence="2">
    <location>
        <begin position="16"/>
        <end position="82"/>
    </location>
</feature>
<dbReference type="Proteomes" id="UP000325606">
    <property type="component" value="Chromosome"/>
</dbReference>
<name>A0A5J6LDB1_9GAMM</name>
<reference evidence="3 4" key="1">
    <citation type="submission" date="2019-09" db="EMBL/GenBank/DDBJ databases">
        <title>Nitrincola iocasae sp. nov., a bacterium isolated from the sediment collected at a cold seep field in South China Sea.</title>
        <authorList>
            <person name="Zhang H."/>
            <person name="Wang H."/>
            <person name="Li C."/>
        </authorList>
    </citation>
    <scope>NUCLEOTIDE SEQUENCE [LARGE SCALE GENOMIC DNA]</scope>
    <source>
        <strain evidence="3 4">KXZD1103</strain>
    </source>
</reference>
<dbReference type="InterPro" id="IPR013046">
    <property type="entry name" value="GpV/Gp45"/>
</dbReference>
<accession>A0A5J6LDB1</accession>
<dbReference type="InterPro" id="IPR037026">
    <property type="entry name" value="Vgr_OB-fold_dom_sf"/>
</dbReference>
<dbReference type="RefSeq" id="WP_151054617.1">
    <property type="nucleotide sequence ID" value="NZ_CP044222.1"/>
</dbReference>
<feature type="compositionally biased region" description="Polar residues" evidence="1">
    <location>
        <begin position="142"/>
        <end position="154"/>
    </location>
</feature>
<dbReference type="InterPro" id="IPR044033">
    <property type="entry name" value="GpV-like_apex"/>
</dbReference>
<dbReference type="Pfam" id="PF18946">
    <property type="entry name" value="Apex"/>
    <property type="match status" value="1"/>
</dbReference>
<feature type="region of interest" description="Disordered" evidence="1">
    <location>
        <begin position="142"/>
        <end position="169"/>
    </location>
</feature>
<dbReference type="Gene3D" id="2.40.50.230">
    <property type="entry name" value="Gp5 N-terminal domain"/>
    <property type="match status" value="1"/>
</dbReference>
<dbReference type="EMBL" id="CP044222">
    <property type="protein sequence ID" value="QEW06356.1"/>
    <property type="molecule type" value="Genomic_DNA"/>
</dbReference>
<organism evidence="3 4">
    <name type="scientific">Nitrincola iocasae</name>
    <dbReference type="NCBI Taxonomy" id="2614693"/>
    <lineage>
        <taxon>Bacteria</taxon>
        <taxon>Pseudomonadati</taxon>
        <taxon>Pseudomonadota</taxon>
        <taxon>Gammaproteobacteria</taxon>
        <taxon>Oceanospirillales</taxon>
        <taxon>Oceanospirillaceae</taxon>
        <taxon>Nitrincola</taxon>
    </lineage>
</organism>
<evidence type="ECO:0000313" key="3">
    <source>
        <dbReference type="EMBL" id="QEW06356.1"/>
    </source>
</evidence>
<dbReference type="InterPro" id="IPR006531">
    <property type="entry name" value="Gp5/Vgr_OB"/>
</dbReference>
<evidence type="ECO:0000256" key="1">
    <source>
        <dbReference type="SAM" id="MobiDB-lite"/>
    </source>
</evidence>